<keyword evidence="3" id="KW-1003">Cell membrane</keyword>
<evidence type="ECO:0000256" key="5">
    <source>
        <dbReference type="ARBA" id="ARBA00022989"/>
    </source>
</evidence>
<accession>A0A1A0Q5F0</accession>
<dbReference type="AlphaFoldDB" id="A0A1A0Q5F0"/>
<name>A0A1A0Q5F0_9MYCO</name>
<dbReference type="Gene3D" id="2.60.40.2880">
    <property type="entry name" value="MmpS1-5, C-terminal soluble domain"/>
    <property type="match status" value="1"/>
</dbReference>
<evidence type="ECO:0000256" key="2">
    <source>
        <dbReference type="ARBA" id="ARBA00007531"/>
    </source>
</evidence>
<evidence type="ECO:0000256" key="3">
    <source>
        <dbReference type="ARBA" id="ARBA00022475"/>
    </source>
</evidence>
<proteinExistence type="inferred from homology"/>
<protein>
    <recommendedName>
        <fullName evidence="9">MmpS family protein</fullName>
    </recommendedName>
</protein>
<dbReference type="InterPro" id="IPR038468">
    <property type="entry name" value="MmpS_C"/>
</dbReference>
<dbReference type="Proteomes" id="UP000192772">
    <property type="component" value="Unassembled WGS sequence"/>
</dbReference>
<dbReference type="EMBL" id="MVHP01000004">
    <property type="protein sequence ID" value="ORA67805.1"/>
    <property type="molecule type" value="Genomic_DNA"/>
</dbReference>
<evidence type="ECO:0000313" key="8">
    <source>
        <dbReference type="Proteomes" id="UP000192772"/>
    </source>
</evidence>
<organism evidence="7 8">
    <name type="scientific">Mycolicibacterium elephantis</name>
    <dbReference type="NCBI Taxonomy" id="81858"/>
    <lineage>
        <taxon>Bacteria</taxon>
        <taxon>Bacillati</taxon>
        <taxon>Actinomycetota</taxon>
        <taxon>Actinomycetes</taxon>
        <taxon>Mycobacteriales</taxon>
        <taxon>Mycobacteriaceae</taxon>
        <taxon>Mycolicibacterium</taxon>
    </lineage>
</organism>
<sequence>MRRLWIPLVIAVVAVAGGFTVSRLHNVFGNEHRPTYASTDTEERRPHNPKHLTYEVFGPPGSVADISYFDDNADPQRVEGAPLPWSVEFPISEATAIGSISAQGTGDTIGCRITVGDKVEAERVRQGVNAFTYCVLKAA</sequence>
<dbReference type="Pfam" id="PF05423">
    <property type="entry name" value="Mycobact_memb"/>
    <property type="match status" value="1"/>
</dbReference>
<comment type="subcellular location">
    <subcellularLocation>
        <location evidence="1">Cell membrane</location>
    </subcellularLocation>
</comment>
<dbReference type="STRING" id="81858.BST23_05300"/>
<comment type="similarity">
    <text evidence="2">Belongs to the MmpS family.</text>
</comment>
<keyword evidence="6" id="KW-0472">Membrane</keyword>
<evidence type="ECO:0000313" key="7">
    <source>
        <dbReference type="EMBL" id="ORA67805.1"/>
    </source>
</evidence>
<keyword evidence="5" id="KW-1133">Transmembrane helix</keyword>
<dbReference type="InterPro" id="IPR008693">
    <property type="entry name" value="MmpS"/>
</dbReference>
<keyword evidence="4" id="KW-0812">Transmembrane</keyword>
<evidence type="ECO:0000256" key="6">
    <source>
        <dbReference type="ARBA" id="ARBA00023136"/>
    </source>
</evidence>
<evidence type="ECO:0008006" key="9">
    <source>
        <dbReference type="Google" id="ProtNLM"/>
    </source>
</evidence>
<accession>A0A1X0D611</accession>
<evidence type="ECO:0000256" key="4">
    <source>
        <dbReference type="ARBA" id="ARBA00022692"/>
    </source>
</evidence>
<reference evidence="7 8" key="1">
    <citation type="submission" date="2017-02" db="EMBL/GenBank/DDBJ databases">
        <title>The new phylogeny of genus Mycobacterium.</title>
        <authorList>
            <person name="Tortoli E."/>
            <person name="Trovato A."/>
            <person name="Cirillo D.M."/>
        </authorList>
    </citation>
    <scope>NUCLEOTIDE SEQUENCE [LARGE SCALE GENOMIC DNA]</scope>
    <source>
        <strain evidence="7 8">FI-09383</strain>
    </source>
</reference>
<comment type="caution">
    <text evidence="7">The sequence shown here is derived from an EMBL/GenBank/DDBJ whole genome shotgun (WGS) entry which is preliminary data.</text>
</comment>
<evidence type="ECO:0000256" key="1">
    <source>
        <dbReference type="ARBA" id="ARBA00004236"/>
    </source>
</evidence>
<gene>
    <name evidence="7" type="ORF">BST23_05300</name>
</gene>
<dbReference type="GO" id="GO:0005886">
    <property type="term" value="C:plasma membrane"/>
    <property type="evidence" value="ECO:0007669"/>
    <property type="project" value="UniProtKB-SubCell"/>
</dbReference>